<dbReference type="Gene3D" id="1.20.1600.10">
    <property type="entry name" value="Outer membrane efflux proteins (OEP)"/>
    <property type="match status" value="1"/>
</dbReference>
<keyword evidence="4" id="KW-1134">Transmembrane beta strand</keyword>
<reference evidence="8 9" key="1">
    <citation type="submission" date="2021-08" db="EMBL/GenBank/DDBJ databases">
        <title>Complete genome sequence of Leptospira kobayashii strain E30.</title>
        <authorList>
            <person name="Nakao R."/>
            <person name="Nakamura S."/>
            <person name="Masuzawa T."/>
            <person name="Koizumi N."/>
        </authorList>
    </citation>
    <scope>NUCLEOTIDE SEQUENCE [LARGE SCALE GENOMIC DNA]</scope>
    <source>
        <strain evidence="8 9">E30</strain>
    </source>
</reference>
<evidence type="ECO:0000256" key="4">
    <source>
        <dbReference type="ARBA" id="ARBA00022452"/>
    </source>
</evidence>
<evidence type="ECO:0000256" key="3">
    <source>
        <dbReference type="ARBA" id="ARBA00022448"/>
    </source>
</evidence>
<name>A0ABM7UMM3_9LEPT</name>
<dbReference type="PANTHER" id="PTHR30026:SF20">
    <property type="entry name" value="OUTER MEMBRANE PROTEIN TOLC"/>
    <property type="match status" value="1"/>
</dbReference>
<dbReference type="InterPro" id="IPR051906">
    <property type="entry name" value="TolC-like"/>
</dbReference>
<organism evidence="8 9">
    <name type="scientific">Leptospira kobayashii</name>
    <dbReference type="NCBI Taxonomy" id="1917830"/>
    <lineage>
        <taxon>Bacteria</taxon>
        <taxon>Pseudomonadati</taxon>
        <taxon>Spirochaetota</taxon>
        <taxon>Spirochaetia</taxon>
        <taxon>Leptospirales</taxon>
        <taxon>Leptospiraceae</taxon>
        <taxon>Leptospira</taxon>
    </lineage>
</organism>
<evidence type="ECO:0000256" key="1">
    <source>
        <dbReference type="ARBA" id="ARBA00004442"/>
    </source>
</evidence>
<sequence length="451" mass="53611">MSYRLRQIFYLLFFALVAEVRGDAIDFFNLPKLVGEKSYELKLKEMEIQRKQVDMDTRNLRYLPSLNFEYAPFFEKLPSEGFDRKGWSRSLNLNWSFQEQGNVVLTNLIMELEYERLLLEYRALFQKELFDQAFQYAETLKLLAFFDYDFSNEEDAEKQYQTIQKLYKQGIESYMVAQNSKVDFLFYKYNAIKSKLDQQKSQSVFRRKFLLKNVSLRPIPAREFKALPLEETLKEYEKNLSEINFDIVLSINQVKILEVQKQVRFNELWVPDFFVNLYENSTKQTIYGISGSWTQPNYVYDYSRGDYSLYANNPDPFSSAGANFGVRIPLFNRFLSKNEFDKSKIEIKLAKSQSQFLRENTGLYLFELIQQHNNLVELNDISLESKRTAEENFQIMEKSYKTGSASIVELQTVDRRIRDVMRNQIQNHYELIQLRLQIGLLLGDTMKFLRE</sequence>
<evidence type="ECO:0008006" key="10">
    <source>
        <dbReference type="Google" id="ProtNLM"/>
    </source>
</evidence>
<evidence type="ECO:0000256" key="7">
    <source>
        <dbReference type="ARBA" id="ARBA00023237"/>
    </source>
</evidence>
<keyword evidence="9" id="KW-1185">Reference proteome</keyword>
<dbReference type="PANTHER" id="PTHR30026">
    <property type="entry name" value="OUTER MEMBRANE PROTEIN TOLC"/>
    <property type="match status" value="1"/>
</dbReference>
<keyword evidence="6" id="KW-0472">Membrane</keyword>
<dbReference type="EMBL" id="AP025028">
    <property type="protein sequence ID" value="BDA80321.1"/>
    <property type="molecule type" value="Genomic_DNA"/>
</dbReference>
<evidence type="ECO:0000256" key="2">
    <source>
        <dbReference type="ARBA" id="ARBA00007613"/>
    </source>
</evidence>
<dbReference type="Pfam" id="PF02321">
    <property type="entry name" value="OEP"/>
    <property type="match status" value="1"/>
</dbReference>
<keyword evidence="5" id="KW-0812">Transmembrane</keyword>
<evidence type="ECO:0000313" key="9">
    <source>
        <dbReference type="Proteomes" id="UP000245263"/>
    </source>
</evidence>
<dbReference type="InterPro" id="IPR003423">
    <property type="entry name" value="OMP_efflux"/>
</dbReference>
<keyword evidence="7" id="KW-0998">Cell outer membrane</keyword>
<proteinExistence type="inferred from homology"/>
<dbReference type="Proteomes" id="UP000245263">
    <property type="component" value="Chromosome 1"/>
</dbReference>
<protein>
    <recommendedName>
        <fullName evidence="10">Channel protein TolC</fullName>
    </recommendedName>
</protein>
<gene>
    <name evidence="8" type="ORF">LPTSP3_g32510</name>
</gene>
<dbReference type="SUPFAM" id="SSF56954">
    <property type="entry name" value="Outer membrane efflux proteins (OEP)"/>
    <property type="match status" value="1"/>
</dbReference>
<evidence type="ECO:0000256" key="5">
    <source>
        <dbReference type="ARBA" id="ARBA00022692"/>
    </source>
</evidence>
<evidence type="ECO:0000256" key="6">
    <source>
        <dbReference type="ARBA" id="ARBA00023136"/>
    </source>
</evidence>
<comment type="similarity">
    <text evidence="2">Belongs to the outer membrane factor (OMF) (TC 1.B.17) family.</text>
</comment>
<comment type="subcellular location">
    <subcellularLocation>
        <location evidence="1">Cell outer membrane</location>
    </subcellularLocation>
</comment>
<evidence type="ECO:0000313" key="8">
    <source>
        <dbReference type="EMBL" id="BDA80321.1"/>
    </source>
</evidence>
<keyword evidence="3" id="KW-0813">Transport</keyword>
<accession>A0ABM7UMM3</accession>